<proteinExistence type="predicted"/>
<dbReference type="AlphaFoldDB" id="A0A2P6PF85"/>
<gene>
    <name evidence="1" type="ORF">RchiOBHm_Chr7g0229851</name>
</gene>
<dbReference type="Gramene" id="PRQ20593">
    <property type="protein sequence ID" value="PRQ20593"/>
    <property type="gene ID" value="RchiOBHm_Chr7g0229851"/>
</dbReference>
<reference evidence="1 2" key="1">
    <citation type="journal article" date="2018" name="Nat. Genet.">
        <title>The Rosa genome provides new insights in the design of modern roses.</title>
        <authorList>
            <person name="Bendahmane M."/>
        </authorList>
    </citation>
    <scope>NUCLEOTIDE SEQUENCE [LARGE SCALE GENOMIC DNA]</scope>
    <source>
        <strain evidence="2">cv. Old Blush</strain>
    </source>
</reference>
<evidence type="ECO:0000313" key="1">
    <source>
        <dbReference type="EMBL" id="PRQ20593.1"/>
    </source>
</evidence>
<accession>A0A2P6PF85</accession>
<evidence type="ECO:0000313" key="2">
    <source>
        <dbReference type="Proteomes" id="UP000238479"/>
    </source>
</evidence>
<protein>
    <submittedName>
        <fullName evidence="1">Uncharacterized protein</fullName>
    </submittedName>
</protein>
<sequence>MCEDSAVSQCIVEFAEHIDSFRVGIRFRHYVSLIHNIIHNISDTRAFIDDLKTEMVIEPELDSESSSPSVGK</sequence>
<name>A0A2P6PF85_ROSCH</name>
<dbReference type="EMBL" id="PDCK01000045">
    <property type="protein sequence ID" value="PRQ20593.1"/>
    <property type="molecule type" value="Genomic_DNA"/>
</dbReference>
<comment type="caution">
    <text evidence="1">The sequence shown here is derived from an EMBL/GenBank/DDBJ whole genome shotgun (WGS) entry which is preliminary data.</text>
</comment>
<keyword evidence="2" id="KW-1185">Reference proteome</keyword>
<organism evidence="1 2">
    <name type="scientific">Rosa chinensis</name>
    <name type="common">China rose</name>
    <dbReference type="NCBI Taxonomy" id="74649"/>
    <lineage>
        <taxon>Eukaryota</taxon>
        <taxon>Viridiplantae</taxon>
        <taxon>Streptophyta</taxon>
        <taxon>Embryophyta</taxon>
        <taxon>Tracheophyta</taxon>
        <taxon>Spermatophyta</taxon>
        <taxon>Magnoliopsida</taxon>
        <taxon>eudicotyledons</taxon>
        <taxon>Gunneridae</taxon>
        <taxon>Pentapetalae</taxon>
        <taxon>rosids</taxon>
        <taxon>fabids</taxon>
        <taxon>Rosales</taxon>
        <taxon>Rosaceae</taxon>
        <taxon>Rosoideae</taxon>
        <taxon>Rosoideae incertae sedis</taxon>
        <taxon>Rosa</taxon>
    </lineage>
</organism>
<dbReference type="Proteomes" id="UP000238479">
    <property type="component" value="Chromosome 7"/>
</dbReference>